<evidence type="ECO:0000313" key="1">
    <source>
        <dbReference type="EMBL" id="MFC5661444.1"/>
    </source>
</evidence>
<dbReference type="RefSeq" id="WP_380223309.1">
    <property type="nucleotide sequence ID" value="NZ_JBHSOF010000001.1"/>
</dbReference>
<dbReference type="InterPro" id="IPR015424">
    <property type="entry name" value="PyrdxlP-dep_Trfase"/>
</dbReference>
<dbReference type="InterPro" id="IPR015422">
    <property type="entry name" value="PyrdxlP-dep_Trfase_small"/>
</dbReference>
<gene>
    <name evidence="1" type="ORF">ACFP3U_00455</name>
</gene>
<keyword evidence="2" id="KW-1185">Reference proteome</keyword>
<dbReference type="EMBL" id="JBHSOF010000001">
    <property type="protein sequence ID" value="MFC5661444.1"/>
    <property type="molecule type" value="Genomic_DNA"/>
</dbReference>
<organism evidence="1 2">
    <name type="scientific">Kitasatospora misakiensis</name>
    <dbReference type="NCBI Taxonomy" id="67330"/>
    <lineage>
        <taxon>Bacteria</taxon>
        <taxon>Bacillati</taxon>
        <taxon>Actinomycetota</taxon>
        <taxon>Actinomycetes</taxon>
        <taxon>Kitasatosporales</taxon>
        <taxon>Streptomycetaceae</taxon>
        <taxon>Kitasatospora</taxon>
    </lineage>
</organism>
<accession>A0ABW0WXQ4</accession>
<evidence type="ECO:0000313" key="2">
    <source>
        <dbReference type="Proteomes" id="UP001595975"/>
    </source>
</evidence>
<protein>
    <recommendedName>
        <fullName evidence="3">Aminotransferase</fullName>
    </recommendedName>
</protein>
<reference evidence="2" key="1">
    <citation type="journal article" date="2019" name="Int. J. Syst. Evol. Microbiol.">
        <title>The Global Catalogue of Microorganisms (GCM) 10K type strain sequencing project: providing services to taxonomists for standard genome sequencing and annotation.</title>
        <authorList>
            <consortium name="The Broad Institute Genomics Platform"/>
            <consortium name="The Broad Institute Genome Sequencing Center for Infectious Disease"/>
            <person name="Wu L."/>
            <person name="Ma J."/>
        </authorList>
    </citation>
    <scope>NUCLEOTIDE SEQUENCE [LARGE SCALE GENOMIC DNA]</scope>
    <source>
        <strain evidence="2">CGMCC 4.1437</strain>
    </source>
</reference>
<sequence>MRDVRGAGHLYGVELAPDLLWPLLRRTEECGVFLYPFTGAGDPKSEGLVVAPPLTSTEEHLEFLTAALTDAVRTLS</sequence>
<dbReference type="Proteomes" id="UP001595975">
    <property type="component" value="Unassembled WGS sequence"/>
</dbReference>
<comment type="caution">
    <text evidence="1">The sequence shown here is derived from an EMBL/GenBank/DDBJ whole genome shotgun (WGS) entry which is preliminary data.</text>
</comment>
<name>A0ABW0WXQ4_9ACTN</name>
<evidence type="ECO:0008006" key="3">
    <source>
        <dbReference type="Google" id="ProtNLM"/>
    </source>
</evidence>
<dbReference type="SUPFAM" id="SSF53383">
    <property type="entry name" value="PLP-dependent transferases"/>
    <property type="match status" value="1"/>
</dbReference>
<dbReference type="Gene3D" id="3.90.1150.10">
    <property type="entry name" value="Aspartate Aminotransferase, domain 1"/>
    <property type="match status" value="1"/>
</dbReference>
<proteinExistence type="predicted"/>